<proteinExistence type="predicted"/>
<dbReference type="GO" id="GO:0005739">
    <property type="term" value="C:mitochondrion"/>
    <property type="evidence" value="ECO:0007669"/>
    <property type="project" value="UniProtKB-SubCell"/>
</dbReference>
<feature type="region of interest" description="Disordered" evidence="7">
    <location>
        <begin position="1442"/>
        <end position="1475"/>
    </location>
</feature>
<sequence length="2118" mass="238826">MPLESKRTIRVLDIPVNTTKEQYLAFVENLCTKPLKASRSPLSRLTKRLKEKFHSSAAASIQTDEVGDDARPTDESDFGPSLSSLRDEAQQAAPLLDTSQPTAKRWLETTFCLQNDYFVGTISFRVEALKKEVLARHRKNTKWHRKSWPVVDSFDRITILYEGLNADFDICAVHGQDGNAMDTWTADEGQMWLRDFLPEHERFKKSRIMTFGYDSDLKDRRTDMEMENWAQTLLESLNEVRAKDEAMIHLNSTVNLENIKLSQFGVAFLATPHSGSTIADWNDLLVAIAHIVGGVRPQAIQSLGPFNLASVWDTAAFLNLKPCPPFRCFAEGCEMSVNGRNRLIVTQASATIGNQQASKIMNVDHVSICKFKSKHGPFTTISGALSKLLEDVTTSGAQQSRAPARRMFGQPGFQAHAYPPNGGCWWEGKELKAIQHQTPSTRPFYGRTKELETLEARLATESTDDTDRKLTIVKGIAGIGYSHPIGSSIYSSLTSFRKTELLLQFALMQKSHRNIFFLGPCEGETLESVVSKLSTSVGFEMIESPAENQERWRNTPISERIDIFIDWLREECNKQSLFIVDDIEAFDYSRIPTILEYQAYHTLISTRDSNLEWTGRDVQELRLSSLERDGTVDILQRTLRSLSVDLSSWDNLDTIAHAIQDHPLAARNDIPFTIRVLRPNGSPSTAFLQSFESQNPEERKVFLKYSFEGQSLWGAFDTSLKRLAQRNNPERAASLLQILPFLSCDNDYLDDFLKMDKRSLLLHHEQELPDMTILKSSYTEICSWLWQLRSVSFFLQSDSSDHTKALNIHPLMIQYLLLRLDERRRMDLIRQVLQLCYVLANTQIAIEAQIKPHVLHCDEVLKAASSFCRLNLLCSSRPPAHTFTLTLAAAGVSSSYCASRDMDPDEDGLLRLSRFIRSFQCERVPCDLLIRACEPKPTWSLSGEVTEKLPREVGVPEWLVNFYNTNKPLFHDPDDGAHFGGMKIILENSVPYLEVGKATQPELELYQLSSIADERCMAQERIAVFLQAFPSINIEIIGEEIVDRLMDIATRSILPLLSCVTDKDIDDWLLPKNYGDLTSYLFSLFEFLYQVIDILGVEHPLLPMLPQRILNIVRDATGTKSMVTLQSIAELLTQLRYYNQGVLEWERISSGTNDSERDHVILGYLWALQNGPFAGTLATWHLFSESPSQMGYLAAISFYDQSRLALLQRPVFLTLDARVLEGLLLSRRKQHVQAAKALEATRTEVASQYGPCSMQLGIVTAELANCYNVLRQEGLAEVALAESLKLRLDSNLPNRRDGISLRLTLADAFIGQAKYKEAVQILEGFMGDPNISATFRMMSALRLARSRRRMHDDPQKAFDQNSPLWTGLALLGNVPDVLVMEFVEELGCCISQIPKSQLGELNMTQLIEAVNSVLRKTKSIPDSPCLEWYTNRQKEYFERVAKTTKTSKGKEKDMGSQNKDGNDMGTPISPQVSPRLRTPANFDLSNEEGPWLKELALRIIHRRFESNRPLKWLDNSQSSVFTPLQEQDISDFLSPPSPPLQPITEDAFSDHHEPLRITSVISSSDAPEAYSTGRSLPLFPTDPQLPGNIDEQSITHTGTSTFAEGPVAVSNHQGPDTVQDIVSAITPETSPQVGNGEPDTIGHLARELAEQLLNFQGCCNECHQAAKRSHMEDTNEHISLAAYLHFTPELAPDILSRETIAHQKDDLAGKLSPESRRQLFCGIDSTEEVPYICLDEDEQVSDGAGVTFDVDSVVAFPSNLAVAKKGIHWSPTRMTVSDLQSDLHLQSMPAVFLDADGKQHQVHRPIHQIPHYTFGRVIGFEDISLYLLFPNLYREEQKCSKLRDEEFRLWMDGILLPAIYQCYSAAHVQHYPSSYDHSRCNSTARGIEGLSQRVHPVAREQQLVYYLPPEALADVWANITTTIQEPGFQQFRDVTILLQAKNLKLLTKDVTWEKMMSRFEQYWTSAIDNSHTTADLYFDIGKETCPQQPSEVVPWSQLVTGIIDDPPEKRAETLLYRRCCLESYAFQVGNTHIDDKGTRKQVFYPFSMLQDTGSLTIETGKRSARRAAGLLYSQFYSSVKEVFAAGNVYPFTNAAIETLALMVSPASFGNRRTNLGGK</sequence>
<dbReference type="GO" id="GO:0003677">
    <property type="term" value="F:DNA binding"/>
    <property type="evidence" value="ECO:0007669"/>
    <property type="project" value="UniProtKB-KW"/>
</dbReference>
<organism evidence="8 9">
    <name type="scientific">Fusarium denticulatum</name>
    <dbReference type="NCBI Taxonomy" id="48507"/>
    <lineage>
        <taxon>Eukaryota</taxon>
        <taxon>Fungi</taxon>
        <taxon>Dikarya</taxon>
        <taxon>Ascomycota</taxon>
        <taxon>Pezizomycotina</taxon>
        <taxon>Sordariomycetes</taxon>
        <taxon>Hypocreomycetidae</taxon>
        <taxon>Hypocreales</taxon>
        <taxon>Nectriaceae</taxon>
        <taxon>Fusarium</taxon>
        <taxon>Fusarium fujikuroi species complex</taxon>
    </lineage>
</organism>
<evidence type="ECO:0000313" key="8">
    <source>
        <dbReference type="EMBL" id="KAF5682804.1"/>
    </source>
</evidence>
<evidence type="ECO:0000256" key="2">
    <source>
        <dbReference type="ARBA" id="ARBA00004240"/>
    </source>
</evidence>
<reference evidence="8 9" key="1">
    <citation type="submission" date="2020-05" db="EMBL/GenBank/DDBJ databases">
        <title>Identification and distribution of gene clusters putatively required for synthesis of sphingolipid metabolism inhibitors in phylogenetically diverse species of the filamentous fungus Fusarium.</title>
        <authorList>
            <person name="Kim H.-S."/>
            <person name="Busman M."/>
            <person name="Brown D.W."/>
            <person name="Divon H."/>
            <person name="Uhlig S."/>
            <person name="Proctor R.H."/>
        </authorList>
    </citation>
    <scope>NUCLEOTIDE SEQUENCE [LARGE SCALE GENOMIC DNA]</scope>
    <source>
        <strain evidence="8 9">NRRL 25311</strain>
    </source>
</reference>
<dbReference type="InterPro" id="IPR052374">
    <property type="entry name" value="SERAC1"/>
</dbReference>
<keyword evidence="8" id="KW-0238">DNA-binding</keyword>
<evidence type="ECO:0000256" key="4">
    <source>
        <dbReference type="ARBA" id="ARBA00022824"/>
    </source>
</evidence>
<gene>
    <name evidence="8" type="ORF">FDENT_7507</name>
</gene>
<dbReference type="GO" id="GO:0016020">
    <property type="term" value="C:membrane"/>
    <property type="evidence" value="ECO:0007669"/>
    <property type="project" value="UniProtKB-SubCell"/>
</dbReference>
<evidence type="ECO:0000256" key="1">
    <source>
        <dbReference type="ARBA" id="ARBA00004173"/>
    </source>
</evidence>
<comment type="subcellular location">
    <subcellularLocation>
        <location evidence="2">Endoplasmic reticulum</location>
    </subcellularLocation>
    <subcellularLocation>
        <location evidence="3">Membrane</location>
    </subcellularLocation>
    <subcellularLocation>
        <location evidence="1">Mitochondrion</location>
    </subcellularLocation>
</comment>
<keyword evidence="4" id="KW-0256">Endoplasmic reticulum</keyword>
<keyword evidence="6" id="KW-0472">Membrane</keyword>
<name>A0A8H5X6K7_9HYPO</name>
<keyword evidence="5" id="KW-0496">Mitochondrion</keyword>
<dbReference type="PANTHER" id="PTHR48182">
    <property type="entry name" value="PROTEIN SERAC1"/>
    <property type="match status" value="1"/>
</dbReference>
<dbReference type="GO" id="GO:0005783">
    <property type="term" value="C:endoplasmic reticulum"/>
    <property type="evidence" value="ECO:0007669"/>
    <property type="project" value="UniProtKB-SubCell"/>
</dbReference>
<evidence type="ECO:0000256" key="3">
    <source>
        <dbReference type="ARBA" id="ARBA00004370"/>
    </source>
</evidence>
<evidence type="ECO:0000256" key="5">
    <source>
        <dbReference type="ARBA" id="ARBA00023128"/>
    </source>
</evidence>
<feature type="region of interest" description="Disordered" evidence="7">
    <location>
        <begin position="56"/>
        <end position="84"/>
    </location>
</feature>
<dbReference type="InterPro" id="IPR027417">
    <property type="entry name" value="P-loop_NTPase"/>
</dbReference>
<comment type="caution">
    <text evidence="8">The sequence shown here is derived from an EMBL/GenBank/DDBJ whole genome shotgun (WGS) entry which is preliminary data.</text>
</comment>
<accession>A0A8H5X6K7</accession>
<evidence type="ECO:0000256" key="6">
    <source>
        <dbReference type="ARBA" id="ARBA00023136"/>
    </source>
</evidence>
<dbReference type="Proteomes" id="UP000562682">
    <property type="component" value="Unassembled WGS sequence"/>
</dbReference>
<protein>
    <submittedName>
        <fullName evidence="8">AT DNA-binding motif</fullName>
    </submittedName>
</protein>
<dbReference type="EMBL" id="JAAOAK010000207">
    <property type="protein sequence ID" value="KAF5682804.1"/>
    <property type="molecule type" value="Genomic_DNA"/>
</dbReference>
<keyword evidence="9" id="KW-1185">Reference proteome</keyword>
<dbReference type="PANTHER" id="PTHR48182:SF2">
    <property type="entry name" value="PROTEIN SERAC1"/>
    <property type="match status" value="1"/>
</dbReference>
<evidence type="ECO:0000256" key="7">
    <source>
        <dbReference type="SAM" id="MobiDB-lite"/>
    </source>
</evidence>
<dbReference type="SUPFAM" id="SSF52540">
    <property type="entry name" value="P-loop containing nucleoside triphosphate hydrolases"/>
    <property type="match status" value="1"/>
</dbReference>
<evidence type="ECO:0000313" key="9">
    <source>
        <dbReference type="Proteomes" id="UP000562682"/>
    </source>
</evidence>